<dbReference type="Proteomes" id="UP000602653">
    <property type="component" value="Chromosome"/>
</dbReference>
<protein>
    <submittedName>
        <fullName evidence="1">Uncharacterized protein</fullName>
    </submittedName>
</protein>
<reference evidence="1 2" key="1">
    <citation type="submission" date="2021-02" db="EMBL/GenBank/DDBJ databases">
        <title>Complete Genome Sequence of Arcanobacterium phocisimile strain DSM 26142T from a harbour seal.</title>
        <authorList>
            <person name="Borowiak M."/>
            <person name="Alssahen M."/>
            <person name="Malorny B."/>
            <person name="Laemmler C."/>
            <person name="Siebert U."/>
            <person name="Ploetz M."/>
            <person name="Abdulmawjood A."/>
        </authorList>
    </citation>
    <scope>NUCLEOTIDE SEQUENCE [LARGE SCALE GENOMIC DNA]</scope>
    <source>
        <strain evidence="1 2">DSM 26142</strain>
    </source>
</reference>
<accession>A0ABX7IES8</accession>
<organism evidence="1 2">
    <name type="scientific">Arcanobacterium phocisimile</name>
    <dbReference type="NCBI Taxonomy" id="1302235"/>
    <lineage>
        <taxon>Bacteria</taxon>
        <taxon>Bacillati</taxon>
        <taxon>Actinomycetota</taxon>
        <taxon>Actinomycetes</taxon>
        <taxon>Actinomycetales</taxon>
        <taxon>Actinomycetaceae</taxon>
        <taxon>Arcanobacterium</taxon>
    </lineage>
</organism>
<dbReference type="RefSeq" id="WP_204423539.1">
    <property type="nucleotide sequence ID" value="NZ_CP070228.1"/>
</dbReference>
<proteinExistence type="predicted"/>
<gene>
    <name evidence="1" type="ORF">JTE88_05955</name>
</gene>
<name>A0ABX7IES8_9ACTO</name>
<dbReference type="EMBL" id="CP070228">
    <property type="protein sequence ID" value="QRV01646.1"/>
    <property type="molecule type" value="Genomic_DNA"/>
</dbReference>
<evidence type="ECO:0000313" key="1">
    <source>
        <dbReference type="EMBL" id="QRV01646.1"/>
    </source>
</evidence>
<sequence length="57" mass="5659">MNNVVVSCNVALVTALCGACSVLVSLAVAIPIGVLASVSLALGAIVDPVRARLIKGR</sequence>
<keyword evidence="2" id="KW-1185">Reference proteome</keyword>
<evidence type="ECO:0000313" key="2">
    <source>
        <dbReference type="Proteomes" id="UP000602653"/>
    </source>
</evidence>